<name>A0A8S1ZF44_ARAAE</name>
<protein>
    <recommendedName>
        <fullName evidence="4">Glycosyltransferase N-terminal domain-containing protein</fullName>
    </recommendedName>
</protein>
<dbReference type="PANTHER" id="PTHR11926">
    <property type="entry name" value="GLUCOSYL/GLUCURONOSYL TRANSFERASES"/>
    <property type="match status" value="1"/>
</dbReference>
<evidence type="ECO:0000313" key="6">
    <source>
        <dbReference type="Proteomes" id="UP000682877"/>
    </source>
</evidence>
<proteinExistence type="inferred from homology"/>
<feature type="domain" description="Glycosyltransferase N-terminal" evidence="4">
    <location>
        <begin position="644"/>
        <end position="702"/>
    </location>
</feature>
<dbReference type="GO" id="GO:0080044">
    <property type="term" value="F:quercetin 7-O-glucosyltransferase activity"/>
    <property type="evidence" value="ECO:0007669"/>
    <property type="project" value="TreeGrafter"/>
</dbReference>
<dbReference type="GO" id="GO:0080043">
    <property type="term" value="F:quercetin 3-O-glucosyltransferase activity"/>
    <property type="evidence" value="ECO:0007669"/>
    <property type="project" value="TreeGrafter"/>
</dbReference>
<dbReference type="AlphaFoldDB" id="A0A8S1ZF44"/>
<comment type="similarity">
    <text evidence="1">Belongs to the UDP-glycosyltransferase family.</text>
</comment>
<dbReference type="Proteomes" id="UP000682877">
    <property type="component" value="Chromosome 1"/>
</dbReference>
<keyword evidence="2" id="KW-0328">Glycosyltransferase</keyword>
<dbReference type="EMBL" id="LR999451">
    <property type="protein sequence ID" value="CAE5958242.1"/>
    <property type="molecule type" value="Genomic_DNA"/>
</dbReference>
<dbReference type="SUPFAM" id="SSF53756">
    <property type="entry name" value="UDP-Glycosyltransferase/glycogen phosphorylase"/>
    <property type="match status" value="3"/>
</dbReference>
<organism evidence="5 6">
    <name type="scientific">Arabidopsis arenosa</name>
    <name type="common">Sand rock-cress</name>
    <name type="synonym">Cardaminopsis arenosa</name>
    <dbReference type="NCBI Taxonomy" id="38785"/>
    <lineage>
        <taxon>Eukaryota</taxon>
        <taxon>Viridiplantae</taxon>
        <taxon>Streptophyta</taxon>
        <taxon>Embryophyta</taxon>
        <taxon>Tracheophyta</taxon>
        <taxon>Spermatophyta</taxon>
        <taxon>Magnoliopsida</taxon>
        <taxon>eudicotyledons</taxon>
        <taxon>Gunneridae</taxon>
        <taxon>Pentapetalae</taxon>
        <taxon>rosids</taxon>
        <taxon>malvids</taxon>
        <taxon>Brassicales</taxon>
        <taxon>Brassicaceae</taxon>
        <taxon>Camelineae</taxon>
        <taxon>Arabidopsis</taxon>
    </lineage>
</organism>
<reference evidence="5" key="1">
    <citation type="submission" date="2021-01" db="EMBL/GenBank/DDBJ databases">
        <authorList>
            <person name="Bezrukov I."/>
        </authorList>
    </citation>
    <scope>NUCLEOTIDE SEQUENCE</scope>
</reference>
<dbReference type="InterPro" id="IPR002213">
    <property type="entry name" value="UDP_glucos_trans"/>
</dbReference>
<evidence type="ECO:0000259" key="4">
    <source>
        <dbReference type="Pfam" id="PF26168"/>
    </source>
</evidence>
<dbReference type="CDD" id="cd03784">
    <property type="entry name" value="GT1_Gtf-like"/>
    <property type="match status" value="3"/>
</dbReference>
<keyword evidence="6" id="KW-1185">Reference proteome</keyword>
<accession>A0A8S1ZF44</accession>
<evidence type="ECO:0000256" key="3">
    <source>
        <dbReference type="ARBA" id="ARBA00022679"/>
    </source>
</evidence>
<gene>
    <name evidence="5" type="ORF">AARE701A_LOCUS1861</name>
</gene>
<dbReference type="Pfam" id="PF26168">
    <property type="entry name" value="Glyco_transf_N"/>
    <property type="match status" value="2"/>
</dbReference>
<sequence length="981" mass="111288">MGSHVVCNTQKPHVVCVPYPAQGHINPMLKVAKLLHVRGFHVTFVNTVYNHNRLLRSRGANALDGLPSFRFECIPDGLPENGVDATQDIPALCESTMKNCLVPFKKLLQRINTREDVPPVSCIVSDGSMSFTLDVAEELGVPEVIFWTPSACGFMAYLHFYLFIEKGLCPVKDESCLTKEYLDTVIDWIPSMKNLKLKDIPSFIRTTNPNDIMLNFIVRETCRAKRASAIILNTFDDLEHDIIRSMQSILPPVYPIGPLHLLVNREIEEDSEIGRMGSNLWKEETECFDWLDTKAPNSIVYVGIEIGGDVKREEVEAVVRELMDGEKGKKMREKAEEWQRLAEKATELPCAQGHINPMLKVAKLLYARGFHVTFVNTNYNHNRLIRSRGPNALDGLPSFRYESIPDGLPETNKDVMQDVPLLCESTMKNCLAPFKELLWRINTTEDVPLVSCIVSDGVMSFTLDAAEELGVPDILFWTPSACGFLAYLHFYRFIEKGLSPLKDESYLDTKIDWIPSMRNLRLKDIPSFIRATNPEDIMLNYFVHEADRAKRGSAIILNTFDSLEHDVIQSIQSIIPQVYTIGPLNLLVNREIDEESEIGQMGTNMWKEEMECLDWLDTKSPNSVVYVNFGRKKMGSHVAQKPHVVCVPYPAQGHINPMMKVAKLLYAKGFHVTFVNTVYNHNRLLRSRGSNAVDGLPSFRFESIPDGLPEIDVDVTQDIPTLCESTMKHCLAPFKELLRQINAGDDVPPVSCIVSDGCMSFTLDAAEELGVPEVIFWTTSACGFLAYLYYYRFIEKGLSPLIDESYLNKEHLDTKIDWIPSMKNLRLKDIPSFIRTTNPDDIMLNFIIREADRAKRASAIILNTFDDLEHDVIQSMQSIVPPVYSIGPLHLLEKQEISEDKQQTNCKFSCDEWEVGIEIGGDVKREEVEAVVRELMDGEKGKKMREKAEEWRRLAKEATEHKHGSSKLNFEMVVNKVLLGE</sequence>
<dbReference type="Gene3D" id="3.40.50.2000">
    <property type="entry name" value="Glycogen Phosphorylase B"/>
    <property type="match status" value="6"/>
</dbReference>
<evidence type="ECO:0000256" key="1">
    <source>
        <dbReference type="ARBA" id="ARBA00009995"/>
    </source>
</evidence>
<evidence type="ECO:0000313" key="5">
    <source>
        <dbReference type="EMBL" id="CAE5958242.1"/>
    </source>
</evidence>
<dbReference type="PANTHER" id="PTHR11926:SF774">
    <property type="entry name" value="UDP-GLYCOSYLTRANSFERASE 85A1-RELATED"/>
    <property type="match status" value="1"/>
</dbReference>
<dbReference type="FunFam" id="3.40.50.2000:FF:000055">
    <property type="entry name" value="Glycosyltransferase"/>
    <property type="match status" value="3"/>
</dbReference>
<keyword evidence="3" id="KW-0808">Transferase</keyword>
<feature type="domain" description="Glycosyltransferase N-terminal" evidence="4">
    <location>
        <begin position="14"/>
        <end position="61"/>
    </location>
</feature>
<evidence type="ECO:0000256" key="2">
    <source>
        <dbReference type="ARBA" id="ARBA00022676"/>
    </source>
</evidence>
<dbReference type="InterPro" id="IPR058980">
    <property type="entry name" value="Glyco_transf_N"/>
</dbReference>